<dbReference type="CDD" id="cd19176">
    <property type="entry name" value="SET_SETD3"/>
    <property type="match status" value="1"/>
</dbReference>
<evidence type="ECO:0000256" key="4">
    <source>
        <dbReference type="ARBA" id="ARBA00022679"/>
    </source>
</evidence>
<dbReference type="Pfam" id="PF00856">
    <property type="entry name" value="SET"/>
    <property type="match status" value="1"/>
</dbReference>
<keyword evidence="4 7" id="KW-0808">Transferase</keyword>
<dbReference type="EMBL" id="NEDP02001349">
    <property type="protein sequence ID" value="OWF53384.1"/>
    <property type="molecule type" value="Genomic_DNA"/>
</dbReference>
<evidence type="ECO:0000256" key="6">
    <source>
        <dbReference type="ARBA" id="ARBA00023203"/>
    </source>
</evidence>
<evidence type="ECO:0000256" key="5">
    <source>
        <dbReference type="ARBA" id="ARBA00022691"/>
    </source>
</evidence>
<dbReference type="Gene3D" id="3.90.1420.10">
    <property type="entry name" value="Rubisco LSMT, substrate-binding domain"/>
    <property type="match status" value="1"/>
</dbReference>
<reference evidence="10 11" key="1">
    <citation type="journal article" date="2017" name="Nat. Ecol. Evol.">
        <title>Scallop genome provides insights into evolution of bilaterian karyotype and development.</title>
        <authorList>
            <person name="Wang S."/>
            <person name="Zhang J."/>
            <person name="Jiao W."/>
            <person name="Li J."/>
            <person name="Xun X."/>
            <person name="Sun Y."/>
            <person name="Guo X."/>
            <person name="Huan P."/>
            <person name="Dong B."/>
            <person name="Zhang L."/>
            <person name="Hu X."/>
            <person name="Sun X."/>
            <person name="Wang J."/>
            <person name="Zhao C."/>
            <person name="Wang Y."/>
            <person name="Wang D."/>
            <person name="Huang X."/>
            <person name="Wang R."/>
            <person name="Lv J."/>
            <person name="Li Y."/>
            <person name="Zhang Z."/>
            <person name="Liu B."/>
            <person name="Lu W."/>
            <person name="Hui Y."/>
            <person name="Liang J."/>
            <person name="Zhou Z."/>
            <person name="Hou R."/>
            <person name="Li X."/>
            <person name="Liu Y."/>
            <person name="Li H."/>
            <person name="Ning X."/>
            <person name="Lin Y."/>
            <person name="Zhao L."/>
            <person name="Xing Q."/>
            <person name="Dou J."/>
            <person name="Li Y."/>
            <person name="Mao J."/>
            <person name="Guo H."/>
            <person name="Dou H."/>
            <person name="Li T."/>
            <person name="Mu C."/>
            <person name="Jiang W."/>
            <person name="Fu Q."/>
            <person name="Fu X."/>
            <person name="Miao Y."/>
            <person name="Liu J."/>
            <person name="Yu Q."/>
            <person name="Li R."/>
            <person name="Liao H."/>
            <person name="Li X."/>
            <person name="Kong Y."/>
            <person name="Jiang Z."/>
            <person name="Chourrout D."/>
            <person name="Li R."/>
            <person name="Bao Z."/>
        </authorList>
    </citation>
    <scope>NUCLEOTIDE SEQUENCE [LARGE SCALE GENOMIC DNA]</scope>
    <source>
        <strain evidence="10 11">PY_sf001</strain>
    </source>
</reference>
<evidence type="ECO:0000256" key="2">
    <source>
        <dbReference type="ARBA" id="ARBA00022490"/>
    </source>
</evidence>
<dbReference type="FunFam" id="3.90.1410.10:FF:000001">
    <property type="entry name" value="histone-lysine N-methyltransferase setd3 isoform X1"/>
    <property type="match status" value="1"/>
</dbReference>
<feature type="domain" description="SET" evidence="9">
    <location>
        <begin position="100"/>
        <end position="325"/>
    </location>
</feature>
<comment type="subcellular location">
    <subcellularLocation>
        <location evidence="1">Cytoplasm</location>
    </subcellularLocation>
</comment>
<keyword evidence="11" id="KW-1185">Reference proteome</keyword>
<protein>
    <recommendedName>
        <fullName evidence="7">protein-histidine N-methyltransferase</fullName>
        <ecNumber evidence="7">2.1.1.85</ecNumber>
    </recommendedName>
</protein>
<dbReference type="InterPro" id="IPR025785">
    <property type="entry name" value="SETD3"/>
</dbReference>
<dbReference type="InterPro" id="IPR044428">
    <property type="entry name" value="SETD3_SET"/>
</dbReference>
<dbReference type="InterPro" id="IPR036464">
    <property type="entry name" value="Rubisco_LSMT_subst-bd_sf"/>
</dbReference>
<dbReference type="EC" id="2.1.1.85" evidence="7"/>
<dbReference type="PROSITE" id="PS51565">
    <property type="entry name" value="SAM_MT85_SETD3"/>
    <property type="match status" value="1"/>
</dbReference>
<dbReference type="PANTHER" id="PTHR13271">
    <property type="entry name" value="UNCHARACTERIZED PUTATIVE METHYLTRANSFERASE"/>
    <property type="match status" value="1"/>
</dbReference>
<dbReference type="Pfam" id="PF09273">
    <property type="entry name" value="Rubis-subs-bind"/>
    <property type="match status" value="1"/>
</dbReference>
<keyword evidence="2" id="KW-0963">Cytoplasm</keyword>
<dbReference type="OrthoDB" id="441812at2759"/>
<dbReference type="PROSITE" id="PS50280">
    <property type="entry name" value="SET"/>
    <property type="match status" value="1"/>
</dbReference>
<dbReference type="InterPro" id="IPR015353">
    <property type="entry name" value="Rubisco_LSMT_subst-bd"/>
</dbReference>
<gene>
    <name evidence="10" type="ORF">KP79_PYT10482</name>
</gene>
<feature type="region of interest" description="Disordered" evidence="8">
    <location>
        <begin position="1"/>
        <end position="31"/>
    </location>
</feature>
<dbReference type="PANTHER" id="PTHR13271:SF47">
    <property type="entry name" value="ACTIN-HISTIDINE N-METHYLTRANSFERASE"/>
    <property type="match status" value="1"/>
</dbReference>
<evidence type="ECO:0000256" key="7">
    <source>
        <dbReference type="PROSITE-ProRule" id="PRU00898"/>
    </source>
</evidence>
<evidence type="ECO:0000256" key="3">
    <source>
        <dbReference type="ARBA" id="ARBA00022603"/>
    </source>
</evidence>
<sequence>MGKKNKKQKDAAAAAAGKRASTPPEYKELSKASKKEVMELATKLLEFCSKPIAPGPKEIEDFPEINSMVEKIRSIQTEATYTQPEREACIPAFIEWLNNSKVDTSAIEIENFQHVGYGIKATKDLKEMDPFVIVPRKIMITTDTARASGLDALIAEDKILQAMPSIVLALHLLCERRSTESFWKPYLDMLPSGYTTPLYFSPEELNLLKGSPAYKDCVNQYRNIARQYAYFYRVLQNHPAAAKLPIKDCFTYDDYRWAVSTVMTRQNQVPTPDGERLTFALIPLWDMCNHCNGTITTDYNVEEDCSECFALRDFTKGEQIMIFYGARSNAELLIHSGFVYPDNEWDRIAVKLGISKGDPLFDRKSDLLMKLGLEVSRSFFIHRGRVPLDPQILAFLRIFCMTDENLKDFQSAPLTEEKMESLGDVSTPVSIENEEKVWSFLETRSALLQKAYDTTAEEDEELLKSSDFNENQKLLICLRLCEKNVLLSAQTFARTMKEKLTMKENKD</sequence>
<proteinExistence type="inferred from homology"/>
<dbReference type="GO" id="GO:0005737">
    <property type="term" value="C:cytoplasm"/>
    <property type="evidence" value="ECO:0007669"/>
    <property type="project" value="UniProtKB-SubCell"/>
</dbReference>
<dbReference type="GO" id="GO:0016279">
    <property type="term" value="F:protein-lysine N-methyltransferase activity"/>
    <property type="evidence" value="ECO:0007669"/>
    <property type="project" value="TreeGrafter"/>
</dbReference>
<organism evidence="10 11">
    <name type="scientific">Mizuhopecten yessoensis</name>
    <name type="common">Japanese scallop</name>
    <name type="synonym">Patinopecten yessoensis</name>
    <dbReference type="NCBI Taxonomy" id="6573"/>
    <lineage>
        <taxon>Eukaryota</taxon>
        <taxon>Metazoa</taxon>
        <taxon>Spiralia</taxon>
        <taxon>Lophotrochozoa</taxon>
        <taxon>Mollusca</taxon>
        <taxon>Bivalvia</taxon>
        <taxon>Autobranchia</taxon>
        <taxon>Pteriomorphia</taxon>
        <taxon>Pectinida</taxon>
        <taxon>Pectinoidea</taxon>
        <taxon>Pectinidae</taxon>
        <taxon>Mizuhopecten</taxon>
    </lineage>
</organism>
<keyword evidence="3 7" id="KW-0489">Methyltransferase</keyword>
<keyword evidence="5 7" id="KW-0949">S-adenosyl-L-methionine</keyword>
<comment type="caution">
    <text evidence="10">The sequence shown here is derived from an EMBL/GenBank/DDBJ whole genome shotgun (WGS) entry which is preliminary data.</text>
</comment>
<evidence type="ECO:0000259" key="9">
    <source>
        <dbReference type="PROSITE" id="PS50280"/>
    </source>
</evidence>
<evidence type="ECO:0000256" key="1">
    <source>
        <dbReference type="ARBA" id="ARBA00004496"/>
    </source>
</evidence>
<dbReference type="InterPro" id="IPR001214">
    <property type="entry name" value="SET_dom"/>
</dbReference>
<comment type="similarity">
    <text evidence="7">Belongs to the class V-like SAM-binding methyltransferase superfamily. SETD3 actin-histidine methyltransferase family.</text>
</comment>
<dbReference type="SUPFAM" id="SSF81822">
    <property type="entry name" value="RuBisCo LSMT C-terminal, substrate-binding domain"/>
    <property type="match status" value="1"/>
</dbReference>
<evidence type="ECO:0000313" key="11">
    <source>
        <dbReference type="Proteomes" id="UP000242188"/>
    </source>
</evidence>
<comment type="catalytic activity">
    <reaction evidence="7">
        <text>L-histidyl-[protein] + S-adenosyl-L-methionine = N(tele)-methyl-L-histidyl-[protein] + S-adenosyl-L-homocysteine + H(+)</text>
        <dbReference type="Rhea" id="RHEA:19369"/>
        <dbReference type="Rhea" id="RHEA-COMP:9745"/>
        <dbReference type="Rhea" id="RHEA-COMP:11600"/>
        <dbReference type="ChEBI" id="CHEBI:15378"/>
        <dbReference type="ChEBI" id="CHEBI:16367"/>
        <dbReference type="ChEBI" id="CHEBI:29979"/>
        <dbReference type="ChEBI" id="CHEBI:57856"/>
        <dbReference type="ChEBI" id="CHEBI:59789"/>
        <dbReference type="EC" id="2.1.1.85"/>
    </reaction>
</comment>
<dbReference type="GO" id="GO:0003779">
    <property type="term" value="F:actin binding"/>
    <property type="evidence" value="ECO:0007669"/>
    <property type="project" value="UniProtKB-KW"/>
</dbReference>
<dbReference type="InterPro" id="IPR050600">
    <property type="entry name" value="SETD3_SETD6_MTase"/>
</dbReference>
<feature type="compositionally biased region" description="Low complexity" evidence="8">
    <location>
        <begin position="11"/>
        <end position="20"/>
    </location>
</feature>
<dbReference type="AlphaFoldDB" id="A0A210QXD5"/>
<dbReference type="Gene3D" id="3.90.1410.10">
    <property type="entry name" value="set domain protein methyltransferase, domain 1"/>
    <property type="match status" value="1"/>
</dbReference>
<evidence type="ECO:0000256" key="8">
    <source>
        <dbReference type="SAM" id="MobiDB-lite"/>
    </source>
</evidence>
<dbReference type="GO" id="GO:0032259">
    <property type="term" value="P:methylation"/>
    <property type="evidence" value="ECO:0007669"/>
    <property type="project" value="UniProtKB-KW"/>
</dbReference>
<dbReference type="Proteomes" id="UP000242188">
    <property type="component" value="Unassembled WGS sequence"/>
</dbReference>
<dbReference type="STRING" id="6573.A0A210QXD5"/>
<dbReference type="SUPFAM" id="SSF82199">
    <property type="entry name" value="SET domain"/>
    <property type="match status" value="1"/>
</dbReference>
<accession>A0A210QXD5</accession>
<evidence type="ECO:0000313" key="10">
    <source>
        <dbReference type="EMBL" id="OWF53384.1"/>
    </source>
</evidence>
<dbReference type="InterPro" id="IPR046341">
    <property type="entry name" value="SET_dom_sf"/>
</dbReference>
<keyword evidence="6" id="KW-0009">Actin-binding</keyword>
<dbReference type="GO" id="GO:0018064">
    <property type="term" value="F:protein-L-histidine N-tele-methyltransferase activity"/>
    <property type="evidence" value="ECO:0007669"/>
    <property type="project" value="UniProtKB-EC"/>
</dbReference>
<name>A0A210QXD5_MIZYE</name>